<dbReference type="InterPro" id="IPR008948">
    <property type="entry name" value="L-Aspartase-like"/>
</dbReference>
<gene>
    <name evidence="10 14" type="primary">hutH</name>
    <name evidence="14" type="ORF">D9V42_05530</name>
</gene>
<comment type="subcellular location">
    <subcellularLocation>
        <location evidence="1 10 13">Cytoplasm</location>
    </subcellularLocation>
</comment>
<dbReference type="RefSeq" id="WP_107554715.1">
    <property type="nucleotide sequence ID" value="NZ_CP075499.1"/>
</dbReference>
<dbReference type="Pfam" id="PF00221">
    <property type="entry name" value="Lyase_aromatic"/>
    <property type="match status" value="1"/>
</dbReference>
<dbReference type="FunFam" id="1.10.275.10:FF:000008">
    <property type="entry name" value="Histidine ammonia-lyase"/>
    <property type="match status" value="1"/>
</dbReference>
<dbReference type="PANTHER" id="PTHR10362">
    <property type="entry name" value="HISTIDINE AMMONIA-LYASE"/>
    <property type="match status" value="1"/>
</dbReference>
<dbReference type="AlphaFoldDB" id="A0AAQ0MKB0"/>
<evidence type="ECO:0000256" key="13">
    <source>
        <dbReference type="RuleBase" id="RU004480"/>
    </source>
</evidence>
<dbReference type="EMBL" id="RCVN01000005">
    <property type="protein sequence ID" value="RMI85416.1"/>
    <property type="molecule type" value="Genomic_DNA"/>
</dbReference>
<keyword evidence="7 10" id="KW-0369">Histidine metabolism</keyword>
<comment type="caution">
    <text evidence="14">The sequence shown here is derived from an EMBL/GenBank/DDBJ whole genome shotgun (WGS) entry which is preliminary data.</text>
</comment>
<dbReference type="GO" id="GO:0004397">
    <property type="term" value="F:histidine ammonia-lyase activity"/>
    <property type="evidence" value="ECO:0007669"/>
    <property type="project" value="UniProtKB-UniRule"/>
</dbReference>
<evidence type="ECO:0000256" key="7">
    <source>
        <dbReference type="ARBA" id="ARBA00022808"/>
    </source>
</evidence>
<evidence type="ECO:0000256" key="8">
    <source>
        <dbReference type="ARBA" id="ARBA00023239"/>
    </source>
</evidence>
<dbReference type="Proteomes" id="UP000269505">
    <property type="component" value="Unassembled WGS sequence"/>
</dbReference>
<dbReference type="InterPro" id="IPR022313">
    <property type="entry name" value="Phe/His_NH3-lyase_AS"/>
</dbReference>
<organism evidence="14 15">
    <name type="scientific">Staphylococcus pseudoxylosus</name>
    <dbReference type="NCBI Taxonomy" id="2282419"/>
    <lineage>
        <taxon>Bacteria</taxon>
        <taxon>Bacillati</taxon>
        <taxon>Bacillota</taxon>
        <taxon>Bacilli</taxon>
        <taxon>Bacillales</taxon>
        <taxon>Staphylococcaceae</taxon>
        <taxon>Staphylococcus</taxon>
    </lineage>
</organism>
<evidence type="ECO:0000256" key="1">
    <source>
        <dbReference type="ARBA" id="ARBA00004496"/>
    </source>
</evidence>
<dbReference type="GO" id="GO:0006548">
    <property type="term" value="P:L-histidine catabolic process"/>
    <property type="evidence" value="ECO:0007669"/>
    <property type="project" value="UniProtKB-UniRule"/>
</dbReference>
<dbReference type="HAMAP" id="MF_00229">
    <property type="entry name" value="His_ammonia_lyase"/>
    <property type="match status" value="1"/>
</dbReference>
<evidence type="ECO:0000256" key="3">
    <source>
        <dbReference type="ARBA" id="ARBA00007238"/>
    </source>
</evidence>
<name>A0AAQ0MKB0_9STAP</name>
<evidence type="ECO:0000256" key="5">
    <source>
        <dbReference type="ARBA" id="ARBA00017271"/>
    </source>
</evidence>
<evidence type="ECO:0000256" key="11">
    <source>
        <dbReference type="RuleBase" id="RU003954"/>
    </source>
</evidence>
<evidence type="ECO:0000256" key="6">
    <source>
        <dbReference type="ARBA" id="ARBA00022490"/>
    </source>
</evidence>
<comment type="catalytic activity">
    <reaction evidence="9 10 12">
        <text>L-histidine = trans-urocanate + NH4(+)</text>
        <dbReference type="Rhea" id="RHEA:21232"/>
        <dbReference type="ChEBI" id="CHEBI:17771"/>
        <dbReference type="ChEBI" id="CHEBI:28938"/>
        <dbReference type="ChEBI" id="CHEBI:57595"/>
        <dbReference type="EC" id="4.3.1.3"/>
    </reaction>
</comment>
<evidence type="ECO:0000256" key="9">
    <source>
        <dbReference type="ARBA" id="ARBA00049269"/>
    </source>
</evidence>
<dbReference type="InterPro" id="IPR001106">
    <property type="entry name" value="Aromatic_Lyase"/>
</dbReference>
<sequence>MTLQLNGETLTINDIKQFLNREDKVEVTEDAFERVKKSRQTVEDIIENKETIYGITTGFGLFSDVRIDEGEYNQLQVNLIRSHACGMGKPFSEEVALVMMVLRLNTLLKGHSGATVDLVEQLLYYINERIIPVIPQQGSLGASGDLAPLSHLALALIGEGNVFYKGEEVDSRYVLNQLNHKALELQAKEGLALINGTQAMTAQGVINYIEAEALGYQAEWIASLTHQALNGITDAYNDKVHKARNFQEQIDVAARMLDWLEGSELTTTQGEIRVQDAYTLRCIPQIHGASFQVFNYVKEKLEFEMNAANDNPLIFDEGDETLVISGGNFHGQPIAFALDFLKLGVSELANVSERRLERLVNPQLNNGLPAFLSPQPGLQSGAMIMQYAAASLVSENKTLAHPASVDSIPSSANQEDHVSMGTIASRHGYQMIENARRVLAIETIIALQAVEYKDIDKLSPKTYEKYQELRHIVPSITEDRQFHKDIEAVSQYLRDVAYMDEISLT</sequence>
<dbReference type="Gene3D" id="1.10.275.10">
    <property type="entry name" value="Fumarase/aspartase (N-terminal domain)"/>
    <property type="match status" value="1"/>
</dbReference>
<dbReference type="EC" id="4.3.1.3" evidence="4 10"/>
<dbReference type="Gene3D" id="1.20.200.10">
    <property type="entry name" value="Fumarase/aspartase (Central domain)"/>
    <property type="match status" value="1"/>
</dbReference>
<feature type="modified residue" description="2,3-didehydroalanine (Ser)" evidence="10">
    <location>
        <position position="143"/>
    </location>
</feature>
<keyword evidence="6 10" id="KW-0963">Cytoplasm</keyword>
<evidence type="ECO:0000313" key="15">
    <source>
        <dbReference type="Proteomes" id="UP000269505"/>
    </source>
</evidence>
<dbReference type="NCBIfam" id="NF006871">
    <property type="entry name" value="PRK09367.1"/>
    <property type="match status" value="1"/>
</dbReference>
<evidence type="ECO:0000256" key="10">
    <source>
        <dbReference type="HAMAP-Rule" id="MF_00229"/>
    </source>
</evidence>
<evidence type="ECO:0000313" key="14">
    <source>
        <dbReference type="EMBL" id="RMI85416.1"/>
    </source>
</evidence>
<comment type="similarity">
    <text evidence="3 10 11">Belongs to the PAL/histidase family.</text>
</comment>
<evidence type="ECO:0000256" key="4">
    <source>
        <dbReference type="ARBA" id="ARBA00012994"/>
    </source>
</evidence>
<dbReference type="SUPFAM" id="SSF48557">
    <property type="entry name" value="L-aspartase-like"/>
    <property type="match status" value="1"/>
</dbReference>
<reference evidence="14 15" key="1">
    <citation type="submission" date="2018-10" db="EMBL/GenBank/DDBJ databases">
        <title>Staphylococcus pseudoxylosus sp. nov., isolated from bovine mastitis.</title>
        <authorList>
            <person name="Macfadyen A.C."/>
            <person name="Leroy S."/>
            <person name="Harrison E.M."/>
            <person name="Parkhill J."/>
            <person name="Holmes M.A."/>
            <person name="Paterson G.K."/>
        </authorList>
    </citation>
    <scope>NUCLEOTIDE SEQUENCE [LARGE SCALE GENOMIC DNA]</scope>
    <source>
        <strain evidence="14 15">S04009</strain>
    </source>
</reference>
<accession>A0AAQ0MKB0</accession>
<dbReference type="PROSITE" id="PS00488">
    <property type="entry name" value="PAL_HISTIDASE"/>
    <property type="match status" value="1"/>
</dbReference>
<evidence type="ECO:0000256" key="2">
    <source>
        <dbReference type="ARBA" id="ARBA00005113"/>
    </source>
</evidence>
<feature type="cross-link" description="5-imidazolinone (Ala-Gly)" evidence="10">
    <location>
        <begin position="142"/>
        <end position="144"/>
    </location>
</feature>
<evidence type="ECO:0000256" key="12">
    <source>
        <dbReference type="RuleBase" id="RU004479"/>
    </source>
</evidence>
<dbReference type="FunFam" id="1.20.200.10:FF:000003">
    <property type="entry name" value="Histidine ammonia-lyase"/>
    <property type="match status" value="1"/>
</dbReference>
<dbReference type="InterPro" id="IPR005921">
    <property type="entry name" value="HutH"/>
</dbReference>
<comment type="PTM">
    <text evidence="10">Contains an active site 4-methylidene-imidazol-5-one (MIO), which is formed autocatalytically by cyclization and dehydration of residues Ala-Ser-Gly.</text>
</comment>
<comment type="pathway">
    <text evidence="2 10 12">Amino-acid degradation; L-histidine degradation into L-glutamate; N-formimidoyl-L-glutamate from L-histidine: step 1/3.</text>
</comment>
<dbReference type="InterPro" id="IPR024083">
    <property type="entry name" value="Fumarase/histidase_N"/>
</dbReference>
<dbReference type="GO" id="GO:0005737">
    <property type="term" value="C:cytoplasm"/>
    <property type="evidence" value="ECO:0007669"/>
    <property type="project" value="UniProtKB-SubCell"/>
</dbReference>
<protein>
    <recommendedName>
        <fullName evidence="5 10">Histidine ammonia-lyase</fullName>
        <shortName evidence="10">Histidase</shortName>
        <ecNumber evidence="4 10">4.3.1.3</ecNumber>
    </recommendedName>
</protein>
<proteinExistence type="inferred from homology"/>
<keyword evidence="15" id="KW-1185">Reference proteome</keyword>
<keyword evidence="8 10" id="KW-0456">Lyase</keyword>
<dbReference type="NCBIfam" id="TIGR01225">
    <property type="entry name" value="hutH"/>
    <property type="match status" value="1"/>
</dbReference>
<dbReference type="CDD" id="cd00332">
    <property type="entry name" value="PAL-HAL"/>
    <property type="match status" value="1"/>
</dbReference>